<protein>
    <submittedName>
        <fullName evidence="2">Uncharacterized protein</fullName>
    </submittedName>
</protein>
<dbReference type="Proteomes" id="UP000267029">
    <property type="component" value="Unassembled WGS sequence"/>
</dbReference>
<sequence>MQILKLHLTFGSKTESYGVMGNQSMEQHPRGLQLKSHLEKRQLTKKPKYAGPVNKRRKMICRQAAELEVSVSAEIGCMSTKRKPSSKIVPDRQNQKKWRQPQHQNDSSQRVHVTESKEKQKQVGGCNLYTRRGCYIYSNAKGQMPCAMTALCCKETEDASIERA</sequence>
<gene>
    <name evidence="2" type="ORF">MCOS_LOCUS7471</name>
</gene>
<name>A0A0R3UJ17_MESCO</name>
<organism evidence="2 3">
    <name type="scientific">Mesocestoides corti</name>
    <name type="common">Flatworm</name>
    <dbReference type="NCBI Taxonomy" id="53468"/>
    <lineage>
        <taxon>Eukaryota</taxon>
        <taxon>Metazoa</taxon>
        <taxon>Spiralia</taxon>
        <taxon>Lophotrochozoa</taxon>
        <taxon>Platyhelminthes</taxon>
        <taxon>Cestoda</taxon>
        <taxon>Eucestoda</taxon>
        <taxon>Cyclophyllidea</taxon>
        <taxon>Mesocestoididae</taxon>
        <taxon>Mesocestoides</taxon>
    </lineage>
</organism>
<keyword evidence="3" id="KW-1185">Reference proteome</keyword>
<feature type="compositionally biased region" description="Polar residues" evidence="1">
    <location>
        <begin position="101"/>
        <end position="111"/>
    </location>
</feature>
<evidence type="ECO:0000256" key="1">
    <source>
        <dbReference type="SAM" id="MobiDB-lite"/>
    </source>
</evidence>
<dbReference type="EMBL" id="UXSR01005370">
    <property type="protein sequence ID" value="VDD81468.1"/>
    <property type="molecule type" value="Genomic_DNA"/>
</dbReference>
<reference evidence="2 3" key="1">
    <citation type="submission" date="2018-10" db="EMBL/GenBank/DDBJ databases">
        <authorList>
            <consortium name="Pathogen Informatics"/>
        </authorList>
    </citation>
    <scope>NUCLEOTIDE SEQUENCE [LARGE SCALE GENOMIC DNA]</scope>
</reference>
<accession>A0A0R3UJ17</accession>
<evidence type="ECO:0000313" key="3">
    <source>
        <dbReference type="Proteomes" id="UP000267029"/>
    </source>
</evidence>
<evidence type="ECO:0000313" key="2">
    <source>
        <dbReference type="EMBL" id="VDD81468.1"/>
    </source>
</evidence>
<dbReference type="AlphaFoldDB" id="A0A0R3UJ17"/>
<feature type="region of interest" description="Disordered" evidence="1">
    <location>
        <begin position="80"/>
        <end position="117"/>
    </location>
</feature>
<proteinExistence type="predicted"/>